<dbReference type="PRINTS" id="PR00344">
    <property type="entry name" value="BCTRLSENSOR"/>
</dbReference>
<dbReference type="SUPFAM" id="SSF55874">
    <property type="entry name" value="ATPase domain of HSP90 chaperone/DNA topoisomerase II/histidine kinase"/>
    <property type="match status" value="1"/>
</dbReference>
<evidence type="ECO:0000256" key="12">
    <source>
        <dbReference type="ARBA" id="ARBA00023136"/>
    </source>
</evidence>
<dbReference type="InterPro" id="IPR029016">
    <property type="entry name" value="GAF-like_dom_sf"/>
</dbReference>
<evidence type="ECO:0000256" key="7">
    <source>
        <dbReference type="ARBA" id="ARBA00022741"/>
    </source>
</evidence>
<dbReference type="FunFam" id="1.10.287.130:FF:000001">
    <property type="entry name" value="Two-component sensor histidine kinase"/>
    <property type="match status" value="1"/>
</dbReference>
<dbReference type="CDD" id="cd00082">
    <property type="entry name" value="HisKA"/>
    <property type="match status" value="1"/>
</dbReference>
<dbReference type="SMART" id="SM00065">
    <property type="entry name" value="GAF"/>
    <property type="match status" value="2"/>
</dbReference>
<dbReference type="eggNOG" id="COG2203">
    <property type="taxonomic scope" value="Bacteria"/>
</dbReference>
<dbReference type="GO" id="GO:0030295">
    <property type="term" value="F:protein kinase activator activity"/>
    <property type="evidence" value="ECO:0007669"/>
    <property type="project" value="TreeGrafter"/>
</dbReference>
<dbReference type="SMART" id="SM00387">
    <property type="entry name" value="HATPase_c"/>
    <property type="match status" value="1"/>
</dbReference>
<evidence type="ECO:0000256" key="5">
    <source>
        <dbReference type="ARBA" id="ARBA00022679"/>
    </source>
</evidence>
<accession>A7NPH7</accession>
<dbReference type="GO" id="GO:0016020">
    <property type="term" value="C:membrane"/>
    <property type="evidence" value="ECO:0007669"/>
    <property type="project" value="UniProtKB-SubCell"/>
</dbReference>
<dbReference type="OrthoDB" id="9777816at2"/>
<dbReference type="Gene3D" id="3.30.565.10">
    <property type="entry name" value="Histidine kinase-like ATPase, C-terminal domain"/>
    <property type="match status" value="1"/>
</dbReference>
<dbReference type="Pfam" id="PF00512">
    <property type="entry name" value="HisKA"/>
    <property type="match status" value="1"/>
</dbReference>
<evidence type="ECO:0000256" key="6">
    <source>
        <dbReference type="ARBA" id="ARBA00022692"/>
    </source>
</evidence>
<dbReference type="GO" id="GO:0000155">
    <property type="term" value="F:phosphorelay sensor kinase activity"/>
    <property type="evidence" value="ECO:0007669"/>
    <property type="project" value="InterPro"/>
</dbReference>
<keyword evidence="9" id="KW-0067">ATP-binding</keyword>
<dbReference type="InterPro" id="IPR036890">
    <property type="entry name" value="HATPase_C_sf"/>
</dbReference>
<evidence type="ECO:0000256" key="9">
    <source>
        <dbReference type="ARBA" id="ARBA00022840"/>
    </source>
</evidence>
<dbReference type="HOGENOM" id="CLU_369107_0_0_0"/>
<gene>
    <name evidence="15" type="ordered locus">Rcas_3423</name>
</gene>
<dbReference type="SUPFAM" id="SSF55781">
    <property type="entry name" value="GAF domain-like"/>
    <property type="match status" value="2"/>
</dbReference>
<evidence type="ECO:0000256" key="2">
    <source>
        <dbReference type="ARBA" id="ARBA00004141"/>
    </source>
</evidence>
<keyword evidence="12" id="KW-0472">Membrane</keyword>
<dbReference type="InterPro" id="IPR050351">
    <property type="entry name" value="BphY/WalK/GraS-like"/>
</dbReference>
<dbReference type="Proteomes" id="UP000000263">
    <property type="component" value="Chromosome"/>
</dbReference>
<dbReference type="InterPro" id="IPR013656">
    <property type="entry name" value="PAS_4"/>
</dbReference>
<dbReference type="SUPFAM" id="SSF47384">
    <property type="entry name" value="Homodimeric domain of signal transducing histidine kinase"/>
    <property type="match status" value="1"/>
</dbReference>
<dbReference type="Gene3D" id="1.10.287.130">
    <property type="match status" value="1"/>
</dbReference>
<dbReference type="Pfam" id="PF08448">
    <property type="entry name" value="PAS_4"/>
    <property type="match status" value="1"/>
</dbReference>
<dbReference type="AlphaFoldDB" id="A7NPH7"/>
<evidence type="ECO:0000256" key="10">
    <source>
        <dbReference type="ARBA" id="ARBA00022989"/>
    </source>
</evidence>
<evidence type="ECO:0000256" key="11">
    <source>
        <dbReference type="ARBA" id="ARBA00023012"/>
    </source>
</evidence>
<dbReference type="RefSeq" id="WP_012121897.1">
    <property type="nucleotide sequence ID" value="NC_009767.1"/>
</dbReference>
<dbReference type="InterPro" id="IPR000014">
    <property type="entry name" value="PAS"/>
</dbReference>
<keyword evidence="7" id="KW-0547">Nucleotide-binding</keyword>
<evidence type="ECO:0000259" key="14">
    <source>
        <dbReference type="PROSITE" id="PS50113"/>
    </source>
</evidence>
<dbReference type="EC" id="2.7.13.3" evidence="3"/>
<dbReference type="eggNOG" id="COG5002">
    <property type="taxonomic scope" value="Bacteria"/>
</dbReference>
<evidence type="ECO:0000313" key="16">
    <source>
        <dbReference type="Proteomes" id="UP000000263"/>
    </source>
</evidence>
<comment type="subcellular location">
    <subcellularLocation>
        <location evidence="2">Membrane</location>
        <topology evidence="2">Multi-pass membrane protein</topology>
    </subcellularLocation>
</comment>
<dbReference type="SUPFAM" id="SSF55785">
    <property type="entry name" value="PYP-like sensor domain (PAS domain)"/>
    <property type="match status" value="1"/>
</dbReference>
<dbReference type="GO" id="GO:0007234">
    <property type="term" value="P:osmosensory signaling via phosphorelay pathway"/>
    <property type="evidence" value="ECO:0007669"/>
    <property type="project" value="TreeGrafter"/>
</dbReference>
<dbReference type="SMART" id="SM00388">
    <property type="entry name" value="HisKA"/>
    <property type="match status" value="1"/>
</dbReference>
<reference evidence="15 16" key="1">
    <citation type="submission" date="2007-08" db="EMBL/GenBank/DDBJ databases">
        <title>Complete sequence of Roseiflexus castenholzii DSM 13941.</title>
        <authorList>
            <consortium name="US DOE Joint Genome Institute"/>
            <person name="Copeland A."/>
            <person name="Lucas S."/>
            <person name="Lapidus A."/>
            <person name="Barry K."/>
            <person name="Glavina del Rio T."/>
            <person name="Dalin E."/>
            <person name="Tice H."/>
            <person name="Pitluck S."/>
            <person name="Thompson L.S."/>
            <person name="Brettin T."/>
            <person name="Bruce D."/>
            <person name="Detter J.C."/>
            <person name="Han C."/>
            <person name="Tapia R."/>
            <person name="Schmutz J."/>
            <person name="Larimer F."/>
            <person name="Land M."/>
            <person name="Hauser L."/>
            <person name="Kyrpides N."/>
            <person name="Mikhailova N."/>
            <person name="Bryant D.A."/>
            <person name="Hanada S."/>
            <person name="Tsukatani Y."/>
            <person name="Richardson P."/>
        </authorList>
    </citation>
    <scope>NUCLEOTIDE SEQUENCE [LARGE SCALE GENOMIC DNA]</scope>
    <source>
        <strain evidence="16">DSM 13941 / HLO8</strain>
    </source>
</reference>
<dbReference type="Pfam" id="PF02518">
    <property type="entry name" value="HATPase_c"/>
    <property type="match status" value="1"/>
</dbReference>
<sequence>MTITQLPLVGDVLEQPINEAEQRSEVLANLLDVSTYLVSVLNPNELFTGLVRRVVEVVPAVQAGLLWIYDQRQTTLHLESFYGLDVGPAYEAIGRLRLRPGEGLAGEALRRGEPLLIETRSSYRDLARRVSPRSEPDVCAFLECLPRELTAVVLPLRIGAEVIGVLELMNLGNRPQLRRTDLQVLQTFSNLAAGAIKNAQLHAQMKAHQRRLEAFGAIGTVISTAADLDELLRNVLDVVLGVVDASVGILLLLDPGRAMLQLGAWRNIPHQFVEQHREIHVVGAMCEEAVRYGQPIRRPLIAGSGEDTLIDDGLASCAYIPLLAGGTVVGVIGIYGDPALPERIDVQTLMMMSNLIGFAIANVRLYQESHIERRKLTAVINSIVEGVVLCDRLGRLVLANRMAMELLSSDTFPYQQPISSMADFYAIRDLDGRALPIERLPLTRALAGEVFHDYRVLLRGASGEDTVMSFSGAPVYGDMNTIEGAVVIFRDITEHQKLERAKDDFLAVAAHELRSPLAAVRSYADLLIRREQRRDRDKDAPSDLRGLTILSQQVSHMLRLVDNLLDMSRLDAGLFSLQLQRVNLVALTHQVIDQLRPTIGERDVTLTSDAPDLLVTCDPLRIRQVLTNLLVNAARYSSPASPIEVTEIVIRSEVLATRYAHQPPPTLRSWLIDIQRTSQPLALITVRDYGIGMSEETMQRLFRRYARGRQRVGEGLGLGLYLSYELIGRHGGTIWAESVEGRGSTFYVTFPLEGPPLSHGSVQQA</sequence>
<name>A7NPH7_ROSCS</name>
<keyword evidence="16" id="KW-1185">Reference proteome</keyword>
<dbReference type="CDD" id="cd00075">
    <property type="entry name" value="HATPase"/>
    <property type="match status" value="1"/>
</dbReference>
<dbReference type="InterPro" id="IPR000700">
    <property type="entry name" value="PAS-assoc_C"/>
</dbReference>
<feature type="domain" description="PAC" evidence="14">
    <location>
        <begin position="452"/>
        <end position="504"/>
    </location>
</feature>
<dbReference type="Gene3D" id="3.30.450.40">
    <property type="match status" value="2"/>
</dbReference>
<protein>
    <recommendedName>
        <fullName evidence="3">histidine kinase</fullName>
        <ecNumber evidence="3">2.7.13.3</ecNumber>
    </recommendedName>
</protein>
<dbReference type="CDD" id="cd00130">
    <property type="entry name" value="PAS"/>
    <property type="match status" value="1"/>
</dbReference>
<evidence type="ECO:0000256" key="4">
    <source>
        <dbReference type="ARBA" id="ARBA00022553"/>
    </source>
</evidence>
<keyword evidence="5" id="KW-0808">Transferase</keyword>
<evidence type="ECO:0000256" key="8">
    <source>
        <dbReference type="ARBA" id="ARBA00022777"/>
    </source>
</evidence>
<dbReference type="EMBL" id="CP000804">
    <property type="protein sequence ID" value="ABU59473.1"/>
    <property type="molecule type" value="Genomic_DNA"/>
</dbReference>
<evidence type="ECO:0000313" key="15">
    <source>
        <dbReference type="EMBL" id="ABU59473.1"/>
    </source>
</evidence>
<dbReference type="PROSITE" id="PS50109">
    <property type="entry name" value="HIS_KIN"/>
    <property type="match status" value="1"/>
</dbReference>
<evidence type="ECO:0000256" key="3">
    <source>
        <dbReference type="ARBA" id="ARBA00012438"/>
    </source>
</evidence>
<dbReference type="InterPro" id="IPR036097">
    <property type="entry name" value="HisK_dim/P_sf"/>
</dbReference>
<dbReference type="PROSITE" id="PS50113">
    <property type="entry name" value="PAC"/>
    <property type="match status" value="1"/>
</dbReference>
<keyword evidence="10" id="KW-1133">Transmembrane helix</keyword>
<dbReference type="InterPro" id="IPR035965">
    <property type="entry name" value="PAS-like_dom_sf"/>
</dbReference>
<dbReference type="PANTHER" id="PTHR42878:SF7">
    <property type="entry name" value="SENSOR HISTIDINE KINASE GLRK"/>
    <property type="match status" value="1"/>
</dbReference>
<dbReference type="InterPro" id="IPR004358">
    <property type="entry name" value="Sig_transdc_His_kin-like_C"/>
</dbReference>
<dbReference type="InterPro" id="IPR003018">
    <property type="entry name" value="GAF"/>
</dbReference>
<keyword evidence="6" id="KW-0812">Transmembrane</keyword>
<dbReference type="InterPro" id="IPR003594">
    <property type="entry name" value="HATPase_dom"/>
</dbReference>
<feature type="domain" description="Histidine kinase" evidence="13">
    <location>
        <begin position="508"/>
        <end position="754"/>
    </location>
</feature>
<keyword evidence="11" id="KW-0902">Two-component regulatory system</keyword>
<organism evidence="15 16">
    <name type="scientific">Roseiflexus castenholzii (strain DSM 13941 / HLO8)</name>
    <dbReference type="NCBI Taxonomy" id="383372"/>
    <lineage>
        <taxon>Bacteria</taxon>
        <taxon>Bacillati</taxon>
        <taxon>Chloroflexota</taxon>
        <taxon>Chloroflexia</taxon>
        <taxon>Chloroflexales</taxon>
        <taxon>Roseiflexineae</taxon>
        <taxon>Roseiflexaceae</taxon>
        <taxon>Roseiflexus</taxon>
    </lineage>
</organism>
<dbReference type="Gene3D" id="3.30.450.20">
    <property type="entry name" value="PAS domain"/>
    <property type="match status" value="1"/>
</dbReference>
<dbReference type="STRING" id="383372.Rcas_3423"/>
<evidence type="ECO:0000256" key="1">
    <source>
        <dbReference type="ARBA" id="ARBA00000085"/>
    </source>
</evidence>
<dbReference type="PANTHER" id="PTHR42878">
    <property type="entry name" value="TWO-COMPONENT HISTIDINE KINASE"/>
    <property type="match status" value="1"/>
</dbReference>
<dbReference type="InterPro" id="IPR003661">
    <property type="entry name" value="HisK_dim/P_dom"/>
</dbReference>
<dbReference type="KEGG" id="rca:Rcas_3423"/>
<dbReference type="GO" id="GO:0000156">
    <property type="term" value="F:phosphorelay response regulator activity"/>
    <property type="evidence" value="ECO:0007669"/>
    <property type="project" value="TreeGrafter"/>
</dbReference>
<keyword evidence="8 15" id="KW-0418">Kinase</keyword>
<evidence type="ECO:0000259" key="13">
    <source>
        <dbReference type="PROSITE" id="PS50109"/>
    </source>
</evidence>
<keyword evidence="4" id="KW-0597">Phosphoprotein</keyword>
<dbReference type="GO" id="GO:0005524">
    <property type="term" value="F:ATP binding"/>
    <property type="evidence" value="ECO:0007669"/>
    <property type="project" value="UniProtKB-KW"/>
</dbReference>
<proteinExistence type="predicted"/>
<dbReference type="Pfam" id="PF13185">
    <property type="entry name" value="GAF_2"/>
    <property type="match status" value="2"/>
</dbReference>
<comment type="catalytic activity">
    <reaction evidence="1">
        <text>ATP + protein L-histidine = ADP + protein N-phospho-L-histidine.</text>
        <dbReference type="EC" id="2.7.13.3"/>
    </reaction>
</comment>
<dbReference type="InterPro" id="IPR005467">
    <property type="entry name" value="His_kinase_dom"/>
</dbReference>